<evidence type="ECO:0000313" key="2">
    <source>
        <dbReference type="Proteomes" id="UP001576774"/>
    </source>
</evidence>
<organism evidence="1 2">
    <name type="scientific">Floridaenema aerugineum BLCC-F46</name>
    <dbReference type="NCBI Taxonomy" id="3153654"/>
    <lineage>
        <taxon>Bacteria</taxon>
        <taxon>Bacillati</taxon>
        <taxon>Cyanobacteriota</taxon>
        <taxon>Cyanophyceae</taxon>
        <taxon>Oscillatoriophycideae</taxon>
        <taxon>Aerosakkonematales</taxon>
        <taxon>Aerosakkonemataceae</taxon>
        <taxon>Floridanema</taxon>
        <taxon>Floridanema aerugineum</taxon>
    </lineage>
</organism>
<sequence>MTDRTIAIARLIKLIESTQDESTRLEAAYRLEKIDPGNSKVLAVLVELTQLFTKHGTIFDLVPAGGLCLCRHGFNRRFLS</sequence>
<reference evidence="1 2" key="1">
    <citation type="submission" date="2024-09" db="EMBL/GenBank/DDBJ databases">
        <title>Floridaenema gen nov. (Aerosakkonemataceae, Aerosakkonematales ord. nov., Cyanobacteria) from benthic tropical and subtropical fresh waters, with the description of four new species.</title>
        <authorList>
            <person name="Moretto J.A."/>
            <person name="Berthold D.E."/>
            <person name="Lefler F.W."/>
            <person name="Huang I.-S."/>
            <person name="Laughinghouse H. IV."/>
        </authorList>
    </citation>
    <scope>NUCLEOTIDE SEQUENCE [LARGE SCALE GENOMIC DNA]</scope>
    <source>
        <strain evidence="1 2">BLCC-F46</strain>
    </source>
</reference>
<name>A0ABV4X7T1_9CYAN</name>
<accession>A0ABV4X7T1</accession>
<proteinExistence type="predicted"/>
<comment type="caution">
    <text evidence="1">The sequence shown here is derived from an EMBL/GenBank/DDBJ whole genome shotgun (WGS) entry which is preliminary data.</text>
</comment>
<dbReference type="RefSeq" id="WP_413271668.1">
    <property type="nucleotide sequence ID" value="NZ_JBHFNQ010000130.1"/>
</dbReference>
<gene>
    <name evidence="1" type="ORF">ACE1CC_17265</name>
</gene>
<protein>
    <submittedName>
        <fullName evidence="1">Uncharacterized protein</fullName>
    </submittedName>
</protein>
<evidence type="ECO:0000313" key="1">
    <source>
        <dbReference type="EMBL" id="MFB2878601.1"/>
    </source>
</evidence>
<keyword evidence="2" id="KW-1185">Reference proteome</keyword>
<dbReference type="EMBL" id="JBHFNQ010000130">
    <property type="protein sequence ID" value="MFB2878601.1"/>
    <property type="molecule type" value="Genomic_DNA"/>
</dbReference>
<dbReference type="Proteomes" id="UP001576774">
    <property type="component" value="Unassembled WGS sequence"/>
</dbReference>